<keyword evidence="2" id="KW-1185">Reference proteome</keyword>
<dbReference type="EMBL" id="CP097320">
    <property type="protein sequence ID" value="UQX12245.1"/>
    <property type="molecule type" value="Genomic_DNA"/>
</dbReference>
<dbReference type="RefSeq" id="WP_249763199.1">
    <property type="nucleotide sequence ID" value="NZ_CP097320.1"/>
</dbReference>
<gene>
    <name evidence="1" type="ORF">M5I08_08155</name>
</gene>
<dbReference type="InterPro" id="IPR032710">
    <property type="entry name" value="NTF2-like_dom_sf"/>
</dbReference>
<accession>A0ABY4QMJ6</accession>
<evidence type="ECO:0000313" key="1">
    <source>
        <dbReference type="EMBL" id="UQX12245.1"/>
    </source>
</evidence>
<dbReference type="Gene3D" id="3.10.450.50">
    <property type="match status" value="1"/>
</dbReference>
<proteinExistence type="predicted"/>
<reference evidence="1" key="1">
    <citation type="submission" date="2022-05" db="EMBL/GenBank/DDBJ databases">
        <title>A methanotrophic Mycobacterium dominates a cave microbial ecosystem.</title>
        <authorList>
            <person name="Van Spanning R.J.M."/>
            <person name="Guan Q."/>
            <person name="Melkonian C."/>
            <person name="Gallant J."/>
            <person name="Polerecky L."/>
            <person name="Flot J.-F."/>
            <person name="Brandt B.W."/>
            <person name="Braster M."/>
            <person name="Iturbe Espinoza P."/>
            <person name="Aerts J."/>
            <person name="Meima-Franke M."/>
            <person name="Piersma S.R."/>
            <person name="Bunduc C."/>
            <person name="Ummels R."/>
            <person name="Pain A."/>
            <person name="Fleming E.J."/>
            <person name="van der Wel N."/>
            <person name="Gherman V.D."/>
            <person name="Sarbu S.M."/>
            <person name="Bodelier P.L.E."/>
            <person name="Bitter W."/>
        </authorList>
    </citation>
    <scope>NUCLEOTIDE SEQUENCE</scope>
    <source>
        <strain evidence="1">Sulfur Cave</strain>
    </source>
</reference>
<sequence length="82" mass="9110">MTFSGPTGAASGADDYVKQLAGFAQMLDDITVEKMLADDRDVLTWFNLHPKDGEPVPVVNWCSVKDSRAQRVRVVFDPRTLL</sequence>
<organism evidence="1 2">
    <name type="scientific">Candidatus Mycobacterium methanotrophicum</name>
    <dbReference type="NCBI Taxonomy" id="2943498"/>
    <lineage>
        <taxon>Bacteria</taxon>
        <taxon>Bacillati</taxon>
        <taxon>Actinomycetota</taxon>
        <taxon>Actinomycetes</taxon>
        <taxon>Mycobacteriales</taxon>
        <taxon>Mycobacteriaceae</taxon>
        <taxon>Mycobacterium</taxon>
    </lineage>
</organism>
<dbReference type="Proteomes" id="UP001056610">
    <property type="component" value="Chromosome"/>
</dbReference>
<protein>
    <submittedName>
        <fullName evidence="1">Nuclear transport factor 2 family protein</fullName>
    </submittedName>
</protein>
<dbReference type="SUPFAM" id="SSF54427">
    <property type="entry name" value="NTF2-like"/>
    <property type="match status" value="1"/>
</dbReference>
<name>A0ABY4QMJ6_9MYCO</name>
<evidence type="ECO:0000313" key="2">
    <source>
        <dbReference type="Proteomes" id="UP001056610"/>
    </source>
</evidence>